<keyword evidence="3" id="KW-1185">Reference proteome</keyword>
<protein>
    <submittedName>
        <fullName evidence="2">Uncharacterized protein</fullName>
    </submittedName>
</protein>
<dbReference type="InParanoid" id="A0A4R6QS93"/>
<reference evidence="2 3" key="1">
    <citation type="submission" date="2019-03" db="EMBL/GenBank/DDBJ databases">
        <title>Genomic Encyclopedia of Type Strains, Phase IV (KMG-IV): sequencing the most valuable type-strain genomes for metagenomic binning, comparative biology and taxonomic classification.</title>
        <authorList>
            <person name="Goeker M."/>
        </authorList>
    </citation>
    <scope>NUCLEOTIDE SEQUENCE [LARGE SCALE GENOMIC DNA]</scope>
    <source>
        <strain evidence="2 3">DSM 16998</strain>
    </source>
</reference>
<dbReference type="AlphaFoldDB" id="A0A4R6QS93"/>
<proteinExistence type="predicted"/>
<organism evidence="2 3">
    <name type="scientific">Roseateles toxinivorans</name>
    <dbReference type="NCBI Taxonomy" id="270368"/>
    <lineage>
        <taxon>Bacteria</taxon>
        <taxon>Pseudomonadati</taxon>
        <taxon>Pseudomonadota</taxon>
        <taxon>Betaproteobacteria</taxon>
        <taxon>Burkholderiales</taxon>
        <taxon>Sphaerotilaceae</taxon>
        <taxon>Roseateles</taxon>
    </lineage>
</organism>
<dbReference type="Proteomes" id="UP000295361">
    <property type="component" value="Unassembled WGS sequence"/>
</dbReference>
<sequence length="460" mass="48493">MTELATTSTVGSALRRLRARWARPQTLWLQADGVRELRPDGATAVQPWSSWCQAHAGGAAQVWVSGALLHHLVAEAGMPLEDDAALNAYASQLLSHYFGAAAQRWALAPWRSGERGGACALQGADLAQLQAAALAHGVDLRSLRPAWSVALAALQASEPDWARAPQAALAFVEGQLVTWVGLQQGRCVTLRHARLAEATLESLGEALNHLRAERVLGAAVETLVLGYGLATAATPVWPGVRVLGRLDGDAPTLAQLSPPAKAAGANLPQPDFLATGPRGSPLGWALAATGLLVLLTAAWSAWESHAARDAAQQELAQLQNRARGRPAAVAAPVARNSAQAGSQQQAQLQAQQEATRAAREVAGLLQEPWGQILSQVEAAGGKQVQWLGFDYTAVRAELRLEGLSADRKTALDVVDRLSALPGWQDVVLSRLMTGDQGLTGLKLDVSAKLLPQVLTSEAKP</sequence>
<dbReference type="RefSeq" id="WP_133700529.1">
    <property type="nucleotide sequence ID" value="NZ_SNXS01000002.1"/>
</dbReference>
<evidence type="ECO:0000256" key="1">
    <source>
        <dbReference type="SAM" id="MobiDB-lite"/>
    </source>
</evidence>
<comment type="caution">
    <text evidence="2">The sequence shown here is derived from an EMBL/GenBank/DDBJ whole genome shotgun (WGS) entry which is preliminary data.</text>
</comment>
<dbReference type="OrthoDB" id="8879939at2"/>
<feature type="region of interest" description="Disordered" evidence="1">
    <location>
        <begin position="326"/>
        <end position="350"/>
    </location>
</feature>
<evidence type="ECO:0000313" key="3">
    <source>
        <dbReference type="Proteomes" id="UP000295361"/>
    </source>
</evidence>
<gene>
    <name evidence="2" type="ORF">DES47_102871</name>
</gene>
<name>A0A4R6QS93_9BURK</name>
<evidence type="ECO:0000313" key="2">
    <source>
        <dbReference type="EMBL" id="TDP73125.1"/>
    </source>
</evidence>
<accession>A0A4R6QS93</accession>
<dbReference type="EMBL" id="SNXS01000002">
    <property type="protein sequence ID" value="TDP73125.1"/>
    <property type="molecule type" value="Genomic_DNA"/>
</dbReference>